<dbReference type="Gene3D" id="1.10.510.10">
    <property type="entry name" value="Transferase(Phosphotransferase) domain 1"/>
    <property type="match status" value="1"/>
</dbReference>
<dbReference type="EMBL" id="NBII01000005">
    <property type="protein sequence ID" value="PAV18465.1"/>
    <property type="molecule type" value="Genomic_DNA"/>
</dbReference>
<protein>
    <submittedName>
        <fullName evidence="3">CALK (ISS)</fullName>
    </submittedName>
</protein>
<dbReference type="OrthoDB" id="3248549at2759"/>
<sequence length="528" mass="58990">MGRQRFMIGDFEVISKIASGSFATVYEAQYATPSSKWRGIQLGDYVAVKLSDPGINKDVESAEILAASIVPINDGLMRIYGADLDPNTKQLYTVCELLDGSDLFGACFKESDVRTIMKTAVYAVKALHDRKIIHRDIKPDNFIRVNNTSPVVKLGDFGFIHQLKNGHPKHTAGSYRFMAPEQVYPVAIDYGMKISAEKRGKIVKGSKKADVWSLGITAVELLTGRDAYPSKYHPNYVGAIVKRNLNTPIDQLPIDSEGKNWLYGMLDEDPDERFTIQEACDHPWIQGNSIQYVNQTMTQPLPSVTAPPVSRDPTVRYKPAGPRVHKPASTFGKQTALQSRSFLPAAPVPPEPLKARLPVASRRPPITQRPTLTGARSMRSGSKVERASSRLYDDNIREPGLDHIRGPDLGHIREPDLRYVRGPDLGHIRDRVPDPGYGNVQVITNIVRKGKSRAQTQTITKTQTIRTQDHQEPVYGRRESRYDNGDRINRSRSHVASVHLPRRKGESRFDIGGARRNNGGYGDKDPFY</sequence>
<dbReference type="SMART" id="SM00220">
    <property type="entry name" value="S_TKc"/>
    <property type="match status" value="1"/>
</dbReference>
<dbReference type="STRING" id="2282107.A0A286UG72"/>
<dbReference type="GO" id="GO:0004674">
    <property type="term" value="F:protein serine/threonine kinase activity"/>
    <property type="evidence" value="ECO:0007669"/>
    <property type="project" value="TreeGrafter"/>
</dbReference>
<accession>A0A286UG72</accession>
<name>A0A286UG72_9AGAM</name>
<dbReference type="GO" id="GO:0005737">
    <property type="term" value="C:cytoplasm"/>
    <property type="evidence" value="ECO:0007669"/>
    <property type="project" value="TreeGrafter"/>
</dbReference>
<dbReference type="GO" id="GO:0044773">
    <property type="term" value="P:mitotic DNA damage checkpoint signaling"/>
    <property type="evidence" value="ECO:0007669"/>
    <property type="project" value="TreeGrafter"/>
</dbReference>
<feature type="region of interest" description="Disordered" evidence="1">
    <location>
        <begin position="480"/>
        <end position="528"/>
    </location>
</feature>
<evidence type="ECO:0000256" key="1">
    <source>
        <dbReference type="SAM" id="MobiDB-lite"/>
    </source>
</evidence>
<organism evidence="3 4">
    <name type="scientific">Pyrrhoderma noxium</name>
    <dbReference type="NCBI Taxonomy" id="2282107"/>
    <lineage>
        <taxon>Eukaryota</taxon>
        <taxon>Fungi</taxon>
        <taxon>Dikarya</taxon>
        <taxon>Basidiomycota</taxon>
        <taxon>Agaricomycotina</taxon>
        <taxon>Agaricomycetes</taxon>
        <taxon>Hymenochaetales</taxon>
        <taxon>Hymenochaetaceae</taxon>
        <taxon>Pyrrhoderma</taxon>
    </lineage>
</organism>
<dbReference type="GO" id="GO:0005634">
    <property type="term" value="C:nucleus"/>
    <property type="evidence" value="ECO:0007669"/>
    <property type="project" value="TreeGrafter"/>
</dbReference>
<dbReference type="AlphaFoldDB" id="A0A286UG72"/>
<comment type="caution">
    <text evidence="3">The sequence shown here is derived from an EMBL/GenBank/DDBJ whole genome shotgun (WGS) entry which is preliminary data.</text>
</comment>
<dbReference type="PROSITE" id="PS50011">
    <property type="entry name" value="PROTEIN_KINASE_DOM"/>
    <property type="match status" value="1"/>
</dbReference>
<dbReference type="SUPFAM" id="SSF56112">
    <property type="entry name" value="Protein kinase-like (PK-like)"/>
    <property type="match status" value="1"/>
</dbReference>
<reference evidence="3 4" key="1">
    <citation type="journal article" date="2017" name="Mol. Ecol.">
        <title>Comparative and population genomic landscape of Phellinus noxius: A hypervariable fungus causing root rot in trees.</title>
        <authorList>
            <person name="Chung C.L."/>
            <person name="Lee T.J."/>
            <person name="Akiba M."/>
            <person name="Lee H.H."/>
            <person name="Kuo T.H."/>
            <person name="Liu D."/>
            <person name="Ke H.M."/>
            <person name="Yokoi T."/>
            <person name="Roa M.B."/>
            <person name="Lu M.J."/>
            <person name="Chang Y.Y."/>
            <person name="Ann P.J."/>
            <person name="Tsai J.N."/>
            <person name="Chen C.Y."/>
            <person name="Tzean S.S."/>
            <person name="Ota Y."/>
            <person name="Hattori T."/>
            <person name="Sahashi N."/>
            <person name="Liou R.F."/>
            <person name="Kikuchi T."/>
            <person name="Tsai I.J."/>
        </authorList>
    </citation>
    <scope>NUCLEOTIDE SEQUENCE [LARGE SCALE GENOMIC DNA]</scope>
    <source>
        <strain evidence="3 4">FFPRI411160</strain>
    </source>
</reference>
<evidence type="ECO:0000313" key="4">
    <source>
        <dbReference type="Proteomes" id="UP000217199"/>
    </source>
</evidence>
<gene>
    <name evidence="3" type="ORF">PNOK_0530700</name>
</gene>
<feature type="domain" description="Protein kinase" evidence="2">
    <location>
        <begin position="11"/>
        <end position="285"/>
    </location>
</feature>
<dbReference type="PANTHER" id="PTHR44167">
    <property type="entry name" value="OVARIAN-SPECIFIC SERINE/THREONINE-PROTEIN KINASE LOK-RELATED"/>
    <property type="match status" value="1"/>
</dbReference>
<dbReference type="Pfam" id="PF00069">
    <property type="entry name" value="Pkinase"/>
    <property type="match status" value="1"/>
</dbReference>
<dbReference type="InParanoid" id="A0A286UG72"/>
<evidence type="ECO:0000259" key="2">
    <source>
        <dbReference type="PROSITE" id="PS50011"/>
    </source>
</evidence>
<feature type="compositionally biased region" description="Basic and acidic residues" evidence="1">
    <location>
        <begin position="480"/>
        <end position="489"/>
    </location>
</feature>
<dbReference type="PANTHER" id="PTHR44167:SF18">
    <property type="entry name" value="PROTEIN KINASE DOMAIN-CONTAINING PROTEIN"/>
    <property type="match status" value="1"/>
</dbReference>
<dbReference type="GO" id="GO:0005524">
    <property type="term" value="F:ATP binding"/>
    <property type="evidence" value="ECO:0007669"/>
    <property type="project" value="InterPro"/>
</dbReference>
<dbReference type="InterPro" id="IPR000719">
    <property type="entry name" value="Prot_kinase_dom"/>
</dbReference>
<dbReference type="InterPro" id="IPR011009">
    <property type="entry name" value="Kinase-like_dom_sf"/>
</dbReference>
<keyword evidence="4" id="KW-1185">Reference proteome</keyword>
<evidence type="ECO:0000313" key="3">
    <source>
        <dbReference type="EMBL" id="PAV18465.1"/>
    </source>
</evidence>
<proteinExistence type="predicted"/>
<feature type="region of interest" description="Disordered" evidence="1">
    <location>
        <begin position="364"/>
        <end position="387"/>
    </location>
</feature>
<dbReference type="Proteomes" id="UP000217199">
    <property type="component" value="Unassembled WGS sequence"/>
</dbReference>